<evidence type="ECO:0000313" key="1">
    <source>
        <dbReference type="EMBL" id="KTD19903.1"/>
    </source>
</evidence>
<organism evidence="1 2">
    <name type="scientific">Legionella londiniensis</name>
    <dbReference type="NCBI Taxonomy" id="45068"/>
    <lineage>
        <taxon>Bacteria</taxon>
        <taxon>Pseudomonadati</taxon>
        <taxon>Pseudomonadota</taxon>
        <taxon>Gammaproteobacteria</taxon>
        <taxon>Legionellales</taxon>
        <taxon>Legionellaceae</taxon>
        <taxon>Legionella</taxon>
    </lineage>
</organism>
<dbReference type="InterPro" id="IPR036890">
    <property type="entry name" value="HATPase_C_sf"/>
</dbReference>
<gene>
    <name evidence="1" type="ORF">Llon_2075</name>
</gene>
<dbReference type="EMBL" id="LNYK01000033">
    <property type="protein sequence ID" value="KTD19903.1"/>
    <property type="molecule type" value="Genomic_DNA"/>
</dbReference>
<dbReference type="PATRIC" id="fig|45068.5.peg.2257"/>
<dbReference type="Proteomes" id="UP000054997">
    <property type="component" value="Unassembled WGS sequence"/>
</dbReference>
<dbReference type="GO" id="GO:0016301">
    <property type="term" value="F:kinase activity"/>
    <property type="evidence" value="ECO:0007669"/>
    <property type="project" value="UniProtKB-KW"/>
</dbReference>
<reference evidence="1 2" key="1">
    <citation type="submission" date="2015-11" db="EMBL/GenBank/DDBJ databases">
        <title>Genomic analysis of 38 Legionella species identifies large and diverse effector repertoires.</title>
        <authorList>
            <person name="Burstein D."/>
            <person name="Amaro F."/>
            <person name="Zusman T."/>
            <person name="Lifshitz Z."/>
            <person name="Cohen O."/>
            <person name="Gilbert J.A."/>
            <person name="Pupko T."/>
            <person name="Shuman H.A."/>
            <person name="Segal G."/>
        </authorList>
    </citation>
    <scope>NUCLEOTIDE SEQUENCE [LARGE SCALE GENOMIC DNA]</scope>
    <source>
        <strain evidence="1 2">ATCC 49505</strain>
    </source>
</reference>
<comment type="caution">
    <text evidence="1">The sequence shown here is derived from an EMBL/GenBank/DDBJ whole genome shotgun (WGS) entry which is preliminary data.</text>
</comment>
<dbReference type="STRING" id="45068.Llon_2075"/>
<keyword evidence="2" id="KW-1185">Reference proteome</keyword>
<dbReference type="SUPFAM" id="SSF55874">
    <property type="entry name" value="ATPase domain of HSP90 chaperone/DNA topoisomerase II/histidine kinase"/>
    <property type="match status" value="1"/>
</dbReference>
<name>A0A0W0VII1_9GAMM</name>
<dbReference type="RefSeq" id="WP_058530029.1">
    <property type="nucleotide sequence ID" value="NZ_CAAAHZ010000011.1"/>
</dbReference>
<proteinExistence type="predicted"/>
<accession>A0A0W0VII1</accession>
<sequence>MYEIRQHESLRLAVKLTMDISHYCKACKRLDEARKRQEPENNKKNCEENASVLKIQYRQLMKKFREEREALGCFLHGLKADLLWLDIKKKLKEQCNDEDLQEKLLKSALADYGKEDIPICHAIESLDYSFVELLKNSVDACIEKFLKSGNQEERAQLEMTIACSLHDNQLSITITDNGCGFPSKYLEHFSSYIQHEEYKDHTSSSKKIQKHEYFYGGENLGIATFLSYFLHGELLQGFKGPMKLREVEQNAVKIAFQNNCITNGAEIIMTSPLASFKPCQHNLYKSAFKGSGSIPECPLLTLPAHKFKNLKNIEPEKKGLVRSQSIFMKKTSKAEDFPAGGLSNSI</sequence>
<dbReference type="Gene3D" id="3.30.565.10">
    <property type="entry name" value="Histidine kinase-like ATPase, C-terminal domain"/>
    <property type="match status" value="1"/>
</dbReference>
<evidence type="ECO:0000313" key="2">
    <source>
        <dbReference type="Proteomes" id="UP000054997"/>
    </source>
</evidence>
<keyword evidence="1" id="KW-0418">Kinase</keyword>
<keyword evidence="1" id="KW-0808">Transferase</keyword>
<protein>
    <submittedName>
        <fullName evidence="1">Histidine kinase-, DNA gyrase B-, and HSP90-like ATPase</fullName>
    </submittedName>
</protein>
<dbReference type="AlphaFoldDB" id="A0A0W0VII1"/>